<gene>
    <name evidence="1" type="ORF">T265_12333</name>
</gene>
<proteinExistence type="predicted"/>
<dbReference type="Proteomes" id="UP000054324">
    <property type="component" value="Unassembled WGS sequence"/>
</dbReference>
<keyword evidence="2" id="KW-1185">Reference proteome</keyword>
<dbReference type="OrthoDB" id="270392at2759"/>
<accession>A0A074YTW3</accession>
<dbReference type="AlphaFoldDB" id="A0A074YTW3"/>
<dbReference type="STRING" id="6198.A0A074YTW3"/>
<evidence type="ECO:0000313" key="1">
    <source>
        <dbReference type="EMBL" id="KER18226.1"/>
    </source>
</evidence>
<name>A0A074YTW3_OPIVI</name>
<dbReference type="KEGG" id="ovi:T265_12333"/>
<dbReference type="RefSeq" id="XP_009178027.1">
    <property type="nucleotide sequence ID" value="XM_009179763.1"/>
</dbReference>
<evidence type="ECO:0000313" key="2">
    <source>
        <dbReference type="Proteomes" id="UP000054324"/>
    </source>
</evidence>
<dbReference type="GeneID" id="20326501"/>
<feature type="non-terminal residue" evidence="1">
    <location>
        <position position="1"/>
    </location>
</feature>
<dbReference type="EMBL" id="KL605734">
    <property type="protein sequence ID" value="KER18226.1"/>
    <property type="molecule type" value="Genomic_DNA"/>
</dbReference>
<dbReference type="CTD" id="20326501"/>
<feature type="non-terminal residue" evidence="1">
    <location>
        <position position="44"/>
    </location>
</feature>
<organism evidence="1 2">
    <name type="scientific">Opisthorchis viverrini</name>
    <name type="common">Southeast Asian liver fluke</name>
    <dbReference type="NCBI Taxonomy" id="6198"/>
    <lineage>
        <taxon>Eukaryota</taxon>
        <taxon>Metazoa</taxon>
        <taxon>Spiralia</taxon>
        <taxon>Lophotrochozoa</taxon>
        <taxon>Platyhelminthes</taxon>
        <taxon>Trematoda</taxon>
        <taxon>Digenea</taxon>
        <taxon>Opisthorchiida</taxon>
        <taxon>Opisthorchiata</taxon>
        <taxon>Opisthorchiidae</taxon>
        <taxon>Opisthorchis</taxon>
    </lineage>
</organism>
<reference evidence="1 2" key="1">
    <citation type="submission" date="2013-11" db="EMBL/GenBank/DDBJ databases">
        <title>Opisthorchis viverrini - life in the bile duct.</title>
        <authorList>
            <person name="Young N.D."/>
            <person name="Nagarajan N."/>
            <person name="Lin S.J."/>
            <person name="Korhonen P.K."/>
            <person name="Jex A.R."/>
            <person name="Hall R.S."/>
            <person name="Safavi-Hemami H."/>
            <person name="Kaewkong W."/>
            <person name="Bertrand D."/>
            <person name="Gao S."/>
            <person name="Seet Q."/>
            <person name="Wongkham S."/>
            <person name="Teh B.T."/>
            <person name="Wongkham C."/>
            <person name="Intapan P.M."/>
            <person name="Maleewong W."/>
            <person name="Yang X."/>
            <person name="Hu M."/>
            <person name="Wang Z."/>
            <person name="Hofmann A."/>
            <person name="Sternberg P.W."/>
            <person name="Tan P."/>
            <person name="Wang J."/>
            <person name="Gasser R.B."/>
        </authorList>
    </citation>
    <scope>NUCLEOTIDE SEQUENCE [LARGE SCALE GENOMIC DNA]</scope>
</reference>
<protein>
    <submittedName>
        <fullName evidence="1">Uncharacterized protein</fullName>
    </submittedName>
</protein>
<sequence>ASDSCTLEIRLQPASAYSERSHVRPSRVLRFLERILFPDLAKRL</sequence>